<evidence type="ECO:0000313" key="3">
    <source>
        <dbReference type="EMBL" id="CAF4305595.1"/>
    </source>
</evidence>
<dbReference type="Proteomes" id="UP000681722">
    <property type="component" value="Unassembled WGS sequence"/>
</dbReference>
<reference evidence="2" key="1">
    <citation type="submission" date="2021-02" db="EMBL/GenBank/DDBJ databases">
        <authorList>
            <person name="Nowell W R."/>
        </authorList>
    </citation>
    <scope>NUCLEOTIDE SEQUENCE</scope>
</reference>
<keyword evidence="4" id="KW-1185">Reference proteome</keyword>
<evidence type="ECO:0000313" key="2">
    <source>
        <dbReference type="EMBL" id="CAF1424062.1"/>
    </source>
</evidence>
<dbReference type="EMBL" id="CAJOBC010083705">
    <property type="protein sequence ID" value="CAF4305595.1"/>
    <property type="molecule type" value="Genomic_DNA"/>
</dbReference>
<sequence>MATETHFSLCPTCKTLNKKTFGIIQCNDCKKKFCSHHIIAHEDEIQRHLARVFTDFTYTKHDTAQIDDDILLEIDQWEKRNIERIRQTAEKARERIEELRKEARKETTHKLIYGMDVKAADSECLVNRIEKIKLPLQIRLDSAQSDHIDWSTMITIHKNTPLNFDQLKLRQINSFSSRKKIFAMACTDNLLLYSDGDEKLRLVDRTGTRKMIVEWHNGETKDMCWVSHLNQFIVITTKQVFIVEVESLMINCLVHVKRADRREFGTCDCDDQTLLLGYREVQSPLDEYRTSDWKFVKRWQLFSTSEYVKCIRFMNQYQLAVMVTQYAQSSDGYTLLVQNTFQIRNRSTMKLLKKIENFKFTNFIYLSINRYLVVKRDALVTLDENGNIRKNLSYGKQYRYAVLLGEDCLIIKTENDRTLEFYEMYS</sequence>
<feature type="coiled-coil region" evidence="1">
    <location>
        <begin position="79"/>
        <end position="109"/>
    </location>
</feature>
<gene>
    <name evidence="2" type="ORF">GPM918_LOCUS33793</name>
    <name evidence="3" type="ORF">SRO942_LOCUS34480</name>
</gene>
<organism evidence="2 4">
    <name type="scientific">Didymodactylos carnosus</name>
    <dbReference type="NCBI Taxonomy" id="1234261"/>
    <lineage>
        <taxon>Eukaryota</taxon>
        <taxon>Metazoa</taxon>
        <taxon>Spiralia</taxon>
        <taxon>Gnathifera</taxon>
        <taxon>Rotifera</taxon>
        <taxon>Eurotatoria</taxon>
        <taxon>Bdelloidea</taxon>
        <taxon>Philodinida</taxon>
        <taxon>Philodinidae</taxon>
        <taxon>Didymodactylos</taxon>
    </lineage>
</organism>
<accession>A0A815MFY7</accession>
<dbReference type="EMBL" id="CAJNOQ010018276">
    <property type="protein sequence ID" value="CAF1424062.1"/>
    <property type="molecule type" value="Genomic_DNA"/>
</dbReference>
<protein>
    <submittedName>
        <fullName evidence="2">Uncharacterized protein</fullName>
    </submittedName>
</protein>
<proteinExistence type="predicted"/>
<dbReference type="AlphaFoldDB" id="A0A815MFY7"/>
<dbReference type="Proteomes" id="UP000663829">
    <property type="component" value="Unassembled WGS sequence"/>
</dbReference>
<dbReference type="InterPro" id="IPR036322">
    <property type="entry name" value="WD40_repeat_dom_sf"/>
</dbReference>
<dbReference type="SUPFAM" id="SSF50978">
    <property type="entry name" value="WD40 repeat-like"/>
    <property type="match status" value="1"/>
</dbReference>
<keyword evidence="1" id="KW-0175">Coiled coil</keyword>
<name>A0A815MFY7_9BILA</name>
<evidence type="ECO:0000256" key="1">
    <source>
        <dbReference type="SAM" id="Coils"/>
    </source>
</evidence>
<dbReference type="OrthoDB" id="9989551at2759"/>
<comment type="caution">
    <text evidence="2">The sequence shown here is derived from an EMBL/GenBank/DDBJ whole genome shotgun (WGS) entry which is preliminary data.</text>
</comment>
<evidence type="ECO:0000313" key="4">
    <source>
        <dbReference type="Proteomes" id="UP000663829"/>
    </source>
</evidence>